<accession>A0A6P4E3R6</accession>
<organism evidence="3">
    <name type="scientific">Drosophila rhopaloa</name>
    <name type="common">Fruit fly</name>
    <dbReference type="NCBI Taxonomy" id="1041015"/>
    <lineage>
        <taxon>Eukaryota</taxon>
        <taxon>Metazoa</taxon>
        <taxon>Ecdysozoa</taxon>
        <taxon>Arthropoda</taxon>
        <taxon>Hexapoda</taxon>
        <taxon>Insecta</taxon>
        <taxon>Pterygota</taxon>
        <taxon>Neoptera</taxon>
        <taxon>Endopterygota</taxon>
        <taxon>Diptera</taxon>
        <taxon>Brachycera</taxon>
        <taxon>Muscomorpha</taxon>
        <taxon>Ephydroidea</taxon>
        <taxon>Drosophilidae</taxon>
        <taxon>Drosophila</taxon>
        <taxon>Sophophora</taxon>
    </lineage>
</organism>
<gene>
    <name evidence="3" type="primary">LOC108037749</name>
    <name evidence="1" type="synonym">108037749</name>
</gene>
<proteinExistence type="predicted"/>
<dbReference type="Proteomes" id="UP001652680">
    <property type="component" value="Unassembled WGS sequence"/>
</dbReference>
<dbReference type="OrthoDB" id="7816450at2759"/>
<dbReference type="EnsemblMetazoa" id="XM_017114399.1">
    <property type="protein sequence ID" value="XP_016969888.1"/>
    <property type="gene ID" value="LOC108037749"/>
</dbReference>
<name>A0A6P4E3R6_DRORH</name>
<reference evidence="3" key="2">
    <citation type="submission" date="2025-04" db="UniProtKB">
        <authorList>
            <consortium name="RefSeq"/>
        </authorList>
    </citation>
    <scope>IDENTIFICATION</scope>
</reference>
<dbReference type="PANTHER" id="PTHR20898">
    <property type="entry name" value="DAEDALUS ON 3-RELATED-RELATED"/>
    <property type="match status" value="1"/>
</dbReference>
<dbReference type="GeneID" id="108037749"/>
<evidence type="ECO:0000313" key="3">
    <source>
        <dbReference type="RefSeq" id="XP_016969888.1"/>
    </source>
</evidence>
<dbReference type="AlphaFoldDB" id="A0A6P4E3R6"/>
<evidence type="ECO:0000313" key="1">
    <source>
        <dbReference type="EnsemblMetazoa" id="XP_016969888.1"/>
    </source>
</evidence>
<sequence>MQKWFNQWLIICKCVVAGRLVRHHVYAALAAVALQILLSRGKVKTTINIAKKKIKRTSELYTPRESRNYVFFWCENRLTISPGFSTFGGTRFLKFTNVKCMDLPTSRGFTKYEYCNLKVVRRNHVELSLKVRLLQLPIRNLTARLQCFQRRDGYRPFMYNVLFDFCKLMSSSNYELTFERFIFGAIRQHSNFNHSCPWKENHMTVDKFALDLTKINMPVPAGTYRLDFTFYAYGIARTLTQVFFEKIE</sequence>
<dbReference type="InterPro" id="IPR010512">
    <property type="entry name" value="DUF1091"/>
</dbReference>
<reference evidence="2" key="1">
    <citation type="journal article" date="2021" name="Elife">
        <title>Highly contiguous assemblies of 101 drosophilid genomes.</title>
        <authorList>
            <person name="Kim B.Y."/>
            <person name="Wang J.R."/>
            <person name="Miller D.E."/>
            <person name="Barmina O."/>
            <person name="Delaney E."/>
            <person name="Thompson A."/>
            <person name="Comeault A.A."/>
            <person name="Peede D."/>
            <person name="D'Agostino E.R."/>
            <person name="Pelaez J."/>
            <person name="Aguilar J.M."/>
            <person name="Haji D."/>
            <person name="Matsunaga T."/>
            <person name="Armstrong E.E."/>
            <person name="Zych M."/>
            <person name="Ogawa Y."/>
            <person name="Stamenkovic-Radak M."/>
            <person name="Jelic M."/>
            <person name="Veselinovic M.S."/>
            <person name="Tanaskovic M."/>
            <person name="Eric P."/>
            <person name="Gao J.J."/>
            <person name="Katoh T.K."/>
            <person name="Toda M.J."/>
            <person name="Watabe H."/>
            <person name="Watada M."/>
            <person name="Davis J.S."/>
            <person name="Moyle L.C."/>
            <person name="Manoli G."/>
            <person name="Bertolini E."/>
            <person name="Kostal V."/>
            <person name="Hawley R.S."/>
            <person name="Takahashi A."/>
            <person name="Jones C.D."/>
            <person name="Price D.K."/>
            <person name="Whiteman N."/>
            <person name="Kopp A."/>
            <person name="Matute D.R."/>
            <person name="Petrov D.A."/>
        </authorList>
    </citation>
    <scope>NUCLEOTIDE SEQUENCE [LARGE SCALE GENOMIC DNA]</scope>
</reference>
<protein>
    <submittedName>
        <fullName evidence="3">Uncharacterized protein LOC108037749</fullName>
    </submittedName>
</protein>
<keyword evidence="2" id="KW-1185">Reference proteome</keyword>
<dbReference type="RefSeq" id="XP_016969888.1">
    <property type="nucleotide sequence ID" value="XM_017114399.1"/>
</dbReference>
<reference evidence="1" key="3">
    <citation type="submission" date="2025-05" db="UniProtKB">
        <authorList>
            <consortium name="EnsemblMetazoa"/>
        </authorList>
    </citation>
    <scope>IDENTIFICATION</scope>
</reference>
<dbReference type="Pfam" id="PF06477">
    <property type="entry name" value="DUF1091"/>
    <property type="match status" value="1"/>
</dbReference>
<evidence type="ECO:0000313" key="2">
    <source>
        <dbReference type="Proteomes" id="UP001652680"/>
    </source>
</evidence>
<dbReference type="PANTHER" id="PTHR20898:SF0">
    <property type="entry name" value="DAEDALUS ON 3-RELATED"/>
    <property type="match status" value="1"/>
</dbReference>
<dbReference type="SMART" id="SM00697">
    <property type="entry name" value="DM8"/>
    <property type="match status" value="1"/>
</dbReference>